<dbReference type="Proteomes" id="UP000253551">
    <property type="component" value="Unassembled WGS sequence"/>
</dbReference>
<comment type="caution">
    <text evidence="1">The sequence shown here is derived from an EMBL/GenBank/DDBJ whole genome shotgun (WGS) entry which is preliminary data.</text>
</comment>
<organism evidence="1 2">
    <name type="scientific">Rhizopus stolonifer</name>
    <name type="common">Rhizopus nigricans</name>
    <dbReference type="NCBI Taxonomy" id="4846"/>
    <lineage>
        <taxon>Eukaryota</taxon>
        <taxon>Fungi</taxon>
        <taxon>Fungi incertae sedis</taxon>
        <taxon>Mucoromycota</taxon>
        <taxon>Mucoromycotina</taxon>
        <taxon>Mucoromycetes</taxon>
        <taxon>Mucorales</taxon>
        <taxon>Mucorineae</taxon>
        <taxon>Rhizopodaceae</taxon>
        <taxon>Rhizopus</taxon>
    </lineage>
</organism>
<dbReference type="AlphaFoldDB" id="A0A367KV45"/>
<accession>A0A367KV45</accession>
<protein>
    <submittedName>
        <fullName evidence="1">Uncharacterized protein</fullName>
    </submittedName>
</protein>
<evidence type="ECO:0000313" key="1">
    <source>
        <dbReference type="EMBL" id="RCI06034.1"/>
    </source>
</evidence>
<reference evidence="1 2" key="1">
    <citation type="journal article" date="2018" name="G3 (Bethesda)">
        <title>Phylogenetic and Phylogenomic Definition of Rhizopus Species.</title>
        <authorList>
            <person name="Gryganskyi A.P."/>
            <person name="Golan J."/>
            <person name="Dolatabadi S."/>
            <person name="Mondo S."/>
            <person name="Robb S."/>
            <person name="Idnurm A."/>
            <person name="Muszewska A."/>
            <person name="Steczkiewicz K."/>
            <person name="Masonjones S."/>
            <person name="Liao H.L."/>
            <person name="Gajdeczka M.T."/>
            <person name="Anike F."/>
            <person name="Vuek A."/>
            <person name="Anishchenko I.M."/>
            <person name="Voigt K."/>
            <person name="de Hoog G.S."/>
            <person name="Smith M.E."/>
            <person name="Heitman J."/>
            <person name="Vilgalys R."/>
            <person name="Stajich J.E."/>
        </authorList>
    </citation>
    <scope>NUCLEOTIDE SEQUENCE [LARGE SCALE GENOMIC DNA]</scope>
    <source>
        <strain evidence="1 2">LSU 92-RS-03</strain>
    </source>
</reference>
<dbReference type="EMBL" id="PJQM01000246">
    <property type="protein sequence ID" value="RCI06034.1"/>
    <property type="molecule type" value="Genomic_DNA"/>
</dbReference>
<gene>
    <name evidence="1" type="ORF">CU098_013590</name>
</gene>
<proteinExistence type="predicted"/>
<keyword evidence="2" id="KW-1185">Reference proteome</keyword>
<sequence length="157" mass="17871">MCDVPILIIFWSIEAEVGYRKIAAFQIWELVNNILECVCVEKNRERQIGYVAANHRVGSIRRKGKGYYLRAGVDHLIEVKQSCFSHICVYSQRLDVGKILQLKYFESCLQAQRMVSNNIMFLDLVSVHYGAGVVGFNLVFVNRSCPDEHSIAVTLGQ</sequence>
<evidence type="ECO:0000313" key="2">
    <source>
        <dbReference type="Proteomes" id="UP000253551"/>
    </source>
</evidence>
<name>A0A367KV45_RHIST</name>